<evidence type="ECO:0000256" key="2">
    <source>
        <dbReference type="SAM" id="Phobius"/>
    </source>
</evidence>
<keyword evidence="2" id="KW-1133">Transmembrane helix</keyword>
<feature type="compositionally biased region" description="Basic and acidic residues" evidence="1">
    <location>
        <begin position="188"/>
        <end position="204"/>
    </location>
</feature>
<evidence type="ECO:0000313" key="3">
    <source>
        <dbReference type="EMBL" id="GJT34440.1"/>
    </source>
</evidence>
<evidence type="ECO:0000256" key="1">
    <source>
        <dbReference type="SAM" id="MobiDB-lite"/>
    </source>
</evidence>
<keyword evidence="2" id="KW-0812">Transmembrane</keyword>
<comment type="caution">
    <text evidence="3">The sequence shown here is derived from an EMBL/GenBank/DDBJ whole genome shotgun (WGS) entry which is preliminary data.</text>
</comment>
<dbReference type="Proteomes" id="UP001151760">
    <property type="component" value="Unassembled WGS sequence"/>
</dbReference>
<organism evidence="3 4">
    <name type="scientific">Tanacetum coccineum</name>
    <dbReference type="NCBI Taxonomy" id="301880"/>
    <lineage>
        <taxon>Eukaryota</taxon>
        <taxon>Viridiplantae</taxon>
        <taxon>Streptophyta</taxon>
        <taxon>Embryophyta</taxon>
        <taxon>Tracheophyta</taxon>
        <taxon>Spermatophyta</taxon>
        <taxon>Magnoliopsida</taxon>
        <taxon>eudicotyledons</taxon>
        <taxon>Gunneridae</taxon>
        <taxon>Pentapetalae</taxon>
        <taxon>asterids</taxon>
        <taxon>campanulids</taxon>
        <taxon>Asterales</taxon>
        <taxon>Asteraceae</taxon>
        <taxon>Asteroideae</taxon>
        <taxon>Anthemideae</taxon>
        <taxon>Anthemidinae</taxon>
        <taxon>Tanacetum</taxon>
    </lineage>
</organism>
<evidence type="ECO:0000313" key="4">
    <source>
        <dbReference type="Proteomes" id="UP001151760"/>
    </source>
</evidence>
<dbReference type="EMBL" id="BQNB010014963">
    <property type="protein sequence ID" value="GJT34440.1"/>
    <property type="molecule type" value="Genomic_DNA"/>
</dbReference>
<gene>
    <name evidence="3" type="ORF">Tco_0924859</name>
</gene>
<keyword evidence="2" id="KW-0472">Membrane</keyword>
<reference evidence="3" key="1">
    <citation type="journal article" date="2022" name="Int. J. Mol. Sci.">
        <title>Draft Genome of Tanacetum Coccineum: Genomic Comparison of Closely Related Tanacetum-Family Plants.</title>
        <authorList>
            <person name="Yamashiro T."/>
            <person name="Shiraishi A."/>
            <person name="Nakayama K."/>
            <person name="Satake H."/>
        </authorList>
    </citation>
    <scope>NUCLEOTIDE SEQUENCE</scope>
</reference>
<keyword evidence="4" id="KW-1185">Reference proteome</keyword>
<reference evidence="3" key="2">
    <citation type="submission" date="2022-01" db="EMBL/GenBank/DDBJ databases">
        <authorList>
            <person name="Yamashiro T."/>
            <person name="Shiraishi A."/>
            <person name="Satake H."/>
            <person name="Nakayama K."/>
        </authorList>
    </citation>
    <scope>NUCLEOTIDE SEQUENCE</scope>
</reference>
<proteinExistence type="predicted"/>
<feature type="region of interest" description="Disordered" evidence="1">
    <location>
        <begin position="163"/>
        <end position="204"/>
    </location>
</feature>
<protein>
    <submittedName>
        <fullName evidence="3">Uncharacterized protein</fullName>
    </submittedName>
</protein>
<accession>A0ABQ5D569</accession>
<feature type="transmembrane region" description="Helical" evidence="2">
    <location>
        <begin position="34"/>
        <end position="58"/>
    </location>
</feature>
<sequence>MTGIQHTSPSGDGLCSGRLFDVMPLRDSIVIGDFLWFLYVYYLLWVFLLSFSCLLFFVRTTDGNELAQAGVQNVNVGTAGRAPLFGSDYVSQSVPIIHHISVSTVDERGCVHTSPLITGSLEETSCSRAICSPGVAGYVGTPLPDVIDTIAETLVSTIPRALTEPEQMKRDTSTVAATIEPRASSAKRSLDKELSLEAKKKKGD</sequence>
<name>A0ABQ5D569_9ASTR</name>